<reference evidence="2 3" key="1">
    <citation type="submission" date="2020-03" db="EMBL/GenBank/DDBJ databases">
        <title>Genomic analysis of Bacteroides faecium CBA7301.</title>
        <authorList>
            <person name="Kim J."/>
            <person name="Roh S.W."/>
        </authorList>
    </citation>
    <scope>NUCLEOTIDE SEQUENCE [LARGE SCALE GENOMIC DNA]</scope>
    <source>
        <strain evidence="2 3">CBA7301</strain>
    </source>
</reference>
<gene>
    <name evidence="2" type="ORF">BacF7301_10130</name>
</gene>
<keyword evidence="1" id="KW-1133">Transmembrane helix</keyword>
<dbReference type="AlphaFoldDB" id="A0A6H0KPK0"/>
<dbReference type="RefSeq" id="WP_167962445.1">
    <property type="nucleotide sequence ID" value="NZ_CP050831.1"/>
</dbReference>
<keyword evidence="3" id="KW-1185">Reference proteome</keyword>
<evidence type="ECO:0000256" key="1">
    <source>
        <dbReference type="SAM" id="Phobius"/>
    </source>
</evidence>
<organism evidence="2 3">
    <name type="scientific">Bacteroides faecium</name>
    <dbReference type="NCBI Taxonomy" id="2715212"/>
    <lineage>
        <taxon>Bacteria</taxon>
        <taxon>Pseudomonadati</taxon>
        <taxon>Bacteroidota</taxon>
        <taxon>Bacteroidia</taxon>
        <taxon>Bacteroidales</taxon>
        <taxon>Bacteroidaceae</taxon>
        <taxon>Bacteroides</taxon>
    </lineage>
</organism>
<accession>A0A6H0KPK0</accession>
<dbReference type="KEGG" id="bfc:BacF7301_10130"/>
<name>A0A6H0KPK0_9BACE</name>
<feature type="transmembrane region" description="Helical" evidence="1">
    <location>
        <begin position="29"/>
        <end position="48"/>
    </location>
</feature>
<protein>
    <submittedName>
        <fullName evidence="2">Uncharacterized protein</fullName>
    </submittedName>
</protein>
<dbReference type="EMBL" id="CP050831">
    <property type="protein sequence ID" value="QIU94478.1"/>
    <property type="molecule type" value="Genomic_DNA"/>
</dbReference>
<keyword evidence="1" id="KW-0472">Membrane</keyword>
<evidence type="ECO:0000313" key="2">
    <source>
        <dbReference type="EMBL" id="QIU94478.1"/>
    </source>
</evidence>
<evidence type="ECO:0000313" key="3">
    <source>
        <dbReference type="Proteomes" id="UP000501780"/>
    </source>
</evidence>
<sequence>MSIYTYHGEYIALLSSLKKLNALKALPPGYNLFSQGMFFFAFSRYPLLPKRLRIKLKRLKPDYSIKIQ</sequence>
<proteinExistence type="predicted"/>
<dbReference type="Proteomes" id="UP000501780">
    <property type="component" value="Chromosome"/>
</dbReference>
<keyword evidence="1" id="KW-0812">Transmembrane</keyword>